<evidence type="ECO:0000256" key="2">
    <source>
        <dbReference type="SAM" id="Phobius"/>
    </source>
</evidence>
<organism evidence="4 5">
    <name type="scientific">Saprolegnia diclina (strain VS20)</name>
    <dbReference type="NCBI Taxonomy" id="1156394"/>
    <lineage>
        <taxon>Eukaryota</taxon>
        <taxon>Sar</taxon>
        <taxon>Stramenopiles</taxon>
        <taxon>Oomycota</taxon>
        <taxon>Saprolegniomycetes</taxon>
        <taxon>Saprolegniales</taxon>
        <taxon>Saprolegniaceae</taxon>
        <taxon>Saprolegnia</taxon>
    </lineage>
</organism>
<evidence type="ECO:0000313" key="5">
    <source>
        <dbReference type="Proteomes" id="UP000030762"/>
    </source>
</evidence>
<dbReference type="SUPFAM" id="SSF56112">
    <property type="entry name" value="Protein kinase-like (PK-like)"/>
    <property type="match status" value="1"/>
</dbReference>
<keyword evidence="2" id="KW-0812">Transmembrane</keyword>
<feature type="domain" description="Protein kinase" evidence="3">
    <location>
        <begin position="356"/>
        <end position="622"/>
    </location>
</feature>
<dbReference type="PROSITE" id="PS50011">
    <property type="entry name" value="PROTEIN_KINASE_DOM"/>
    <property type="match status" value="1"/>
</dbReference>
<evidence type="ECO:0000256" key="1">
    <source>
        <dbReference type="SAM" id="MobiDB-lite"/>
    </source>
</evidence>
<dbReference type="Pfam" id="PF00069">
    <property type="entry name" value="Pkinase"/>
    <property type="match status" value="1"/>
</dbReference>
<dbReference type="RefSeq" id="XP_008617428.1">
    <property type="nucleotide sequence ID" value="XM_008619206.1"/>
</dbReference>
<dbReference type="GeneID" id="19953850"/>
<name>T0Q701_SAPDV</name>
<evidence type="ECO:0000259" key="3">
    <source>
        <dbReference type="PROSITE" id="PS50011"/>
    </source>
</evidence>
<dbReference type="InterPro" id="IPR000719">
    <property type="entry name" value="Prot_kinase_dom"/>
</dbReference>
<sequence>MQLPATLLSLTFDNVAAIDIDVVQTKQWRSLLQLEFLTSSPTITNNIQWPPSLQNMYRIVISGVPCKREPSTFYDVGLNDIPKNLPASVSFLSMAGSKLVDFNHLPPNLTRLNLDSNQLPSITDRDWRAFTFLRLSGNKQLTSLARVQLSTKIEYFDIANCPLLTNMTIDASTFAALDVLPYAGDADSDLLYRGFVVNHDVLTNAANCSALNGTIQRLWKSTTKYMVNVCVLSGAPTTTSPPVATSSSTGLVIGVVVGVLILLGAMAAFVVVKRRRISPPPLAPIYKHSESDGTQSVDATTDGRSVSLKTIGTNGTGEPTSSTTGTRRPIINPDVDVILDVKPLLHHRLELSELIVTSNKPLASGAFGEVWLGTYGGKQVAVKRMKNQDARMAQKFIEEIVLMSQMSSDYIVKFVGASWTRPIEIECVVEFMDLGDLRSYLVSQSPAQFSWDQKLNCITSIVRALVYLHTYNPPIIHRDLKSRNVLLDSVKGTKLTDFGESRVAEEDDLMTNGIGTYLWMAPEVISGTHYGAPADIYSFGIILSEFATHRVPYADLGHPTTGKALPQHYVLQEVREGRLQPTLDGPSVPSWVSDMAKKCLQLVEKARPTSLELASMLDKCRV</sequence>
<dbReference type="Gene3D" id="1.10.510.10">
    <property type="entry name" value="Transferase(Phosphotransferase) domain 1"/>
    <property type="match status" value="1"/>
</dbReference>
<feature type="compositionally biased region" description="Low complexity" evidence="1">
    <location>
        <begin position="312"/>
        <end position="326"/>
    </location>
</feature>
<proteinExistence type="predicted"/>
<keyword evidence="2" id="KW-1133">Transmembrane helix</keyword>
<dbReference type="AlphaFoldDB" id="T0Q701"/>
<dbReference type="SUPFAM" id="SSF52058">
    <property type="entry name" value="L domain-like"/>
    <property type="match status" value="1"/>
</dbReference>
<keyword evidence="2" id="KW-0472">Membrane</keyword>
<dbReference type="PROSITE" id="PS00108">
    <property type="entry name" value="PROTEIN_KINASE_ST"/>
    <property type="match status" value="1"/>
</dbReference>
<keyword evidence="4" id="KW-0418">Kinase</keyword>
<dbReference type="PANTHER" id="PTHR44329">
    <property type="entry name" value="SERINE/THREONINE-PROTEIN KINASE TNNI3K-RELATED"/>
    <property type="match status" value="1"/>
</dbReference>
<dbReference type="InterPro" id="IPR011009">
    <property type="entry name" value="Kinase-like_dom_sf"/>
</dbReference>
<dbReference type="PANTHER" id="PTHR44329:SF214">
    <property type="entry name" value="PROTEIN KINASE DOMAIN-CONTAINING PROTEIN"/>
    <property type="match status" value="1"/>
</dbReference>
<dbReference type="GO" id="GO:0004674">
    <property type="term" value="F:protein serine/threonine kinase activity"/>
    <property type="evidence" value="ECO:0007669"/>
    <property type="project" value="TreeGrafter"/>
</dbReference>
<dbReference type="Proteomes" id="UP000030762">
    <property type="component" value="Unassembled WGS sequence"/>
</dbReference>
<dbReference type="Gene3D" id="3.80.10.10">
    <property type="entry name" value="Ribonuclease Inhibitor"/>
    <property type="match status" value="1"/>
</dbReference>
<protein>
    <submittedName>
        <fullName evidence="4">TKL protein kinase</fullName>
    </submittedName>
</protein>
<accession>T0Q701</accession>
<keyword evidence="5" id="KW-1185">Reference proteome</keyword>
<dbReference type="eggNOG" id="KOG0192">
    <property type="taxonomic scope" value="Eukaryota"/>
</dbReference>
<dbReference type="STRING" id="1156394.T0Q701"/>
<dbReference type="InParanoid" id="T0Q701"/>
<feature type="transmembrane region" description="Helical" evidence="2">
    <location>
        <begin position="251"/>
        <end position="272"/>
    </location>
</feature>
<reference evidence="4 5" key="1">
    <citation type="submission" date="2012-04" db="EMBL/GenBank/DDBJ databases">
        <title>The Genome Sequence of Saprolegnia declina VS20.</title>
        <authorList>
            <consortium name="The Broad Institute Genome Sequencing Platform"/>
            <person name="Russ C."/>
            <person name="Nusbaum C."/>
            <person name="Tyler B."/>
            <person name="van West P."/>
            <person name="Dieguez-Uribeondo J."/>
            <person name="de Bruijn I."/>
            <person name="Tripathy S."/>
            <person name="Jiang R."/>
            <person name="Young S.K."/>
            <person name="Zeng Q."/>
            <person name="Gargeya S."/>
            <person name="Fitzgerald M."/>
            <person name="Haas B."/>
            <person name="Abouelleil A."/>
            <person name="Alvarado L."/>
            <person name="Arachchi H.M."/>
            <person name="Berlin A."/>
            <person name="Chapman S.B."/>
            <person name="Goldberg J."/>
            <person name="Griggs A."/>
            <person name="Gujja S."/>
            <person name="Hansen M."/>
            <person name="Howarth C."/>
            <person name="Imamovic A."/>
            <person name="Larimer J."/>
            <person name="McCowen C."/>
            <person name="Montmayeur A."/>
            <person name="Murphy C."/>
            <person name="Neiman D."/>
            <person name="Pearson M."/>
            <person name="Priest M."/>
            <person name="Roberts A."/>
            <person name="Saif S."/>
            <person name="Shea T."/>
            <person name="Sisk P."/>
            <person name="Sykes S."/>
            <person name="Wortman J."/>
            <person name="Nusbaum C."/>
            <person name="Birren B."/>
        </authorList>
    </citation>
    <scope>NUCLEOTIDE SEQUENCE [LARGE SCALE GENOMIC DNA]</scope>
    <source>
        <strain evidence="4 5">VS20</strain>
    </source>
</reference>
<gene>
    <name evidence="4" type="ORF">SDRG_13123</name>
</gene>
<dbReference type="InterPro" id="IPR051681">
    <property type="entry name" value="Ser/Thr_Kinases-Pseudokinases"/>
</dbReference>
<dbReference type="EMBL" id="JH767186">
    <property type="protein sequence ID" value="EQC29250.1"/>
    <property type="molecule type" value="Genomic_DNA"/>
</dbReference>
<dbReference type="VEuPathDB" id="FungiDB:SDRG_13123"/>
<feature type="region of interest" description="Disordered" evidence="1">
    <location>
        <begin position="306"/>
        <end position="328"/>
    </location>
</feature>
<dbReference type="Gene3D" id="3.30.200.20">
    <property type="entry name" value="Phosphorylase Kinase, domain 1"/>
    <property type="match status" value="1"/>
</dbReference>
<keyword evidence="4" id="KW-0808">Transferase</keyword>
<dbReference type="InterPro" id="IPR032675">
    <property type="entry name" value="LRR_dom_sf"/>
</dbReference>
<dbReference type="GO" id="GO:0005524">
    <property type="term" value="F:ATP binding"/>
    <property type="evidence" value="ECO:0007669"/>
    <property type="project" value="InterPro"/>
</dbReference>
<dbReference type="OrthoDB" id="4062651at2759"/>
<dbReference type="InterPro" id="IPR008271">
    <property type="entry name" value="Ser/Thr_kinase_AS"/>
</dbReference>
<dbReference type="SMART" id="SM00220">
    <property type="entry name" value="S_TKc"/>
    <property type="match status" value="1"/>
</dbReference>
<evidence type="ECO:0000313" key="4">
    <source>
        <dbReference type="EMBL" id="EQC29250.1"/>
    </source>
</evidence>